<dbReference type="Proteomes" id="UP001233999">
    <property type="component" value="Unassembled WGS sequence"/>
</dbReference>
<comment type="caution">
    <text evidence="1">The sequence shown here is derived from an EMBL/GenBank/DDBJ whole genome shotgun (WGS) entry which is preliminary data.</text>
</comment>
<feature type="non-terminal residue" evidence="1">
    <location>
        <position position="66"/>
    </location>
</feature>
<evidence type="ECO:0000313" key="1">
    <source>
        <dbReference type="EMBL" id="KAJ9576393.1"/>
    </source>
</evidence>
<gene>
    <name evidence="1" type="ORF">L9F63_006749</name>
</gene>
<feature type="non-terminal residue" evidence="1">
    <location>
        <position position="1"/>
    </location>
</feature>
<reference evidence="1" key="1">
    <citation type="journal article" date="2023" name="IScience">
        <title>Live-bearing cockroach genome reveals convergent evolutionary mechanisms linked to viviparity in insects and beyond.</title>
        <authorList>
            <person name="Fouks B."/>
            <person name="Harrison M.C."/>
            <person name="Mikhailova A.A."/>
            <person name="Marchal E."/>
            <person name="English S."/>
            <person name="Carruthers M."/>
            <person name="Jennings E.C."/>
            <person name="Chiamaka E.L."/>
            <person name="Frigard R.A."/>
            <person name="Pippel M."/>
            <person name="Attardo G.M."/>
            <person name="Benoit J.B."/>
            <person name="Bornberg-Bauer E."/>
            <person name="Tobe S.S."/>
        </authorList>
    </citation>
    <scope>NUCLEOTIDE SEQUENCE</scope>
    <source>
        <strain evidence="1">Stay&amp;Tobe</strain>
    </source>
</reference>
<evidence type="ECO:0000313" key="2">
    <source>
        <dbReference type="Proteomes" id="UP001233999"/>
    </source>
</evidence>
<proteinExistence type="predicted"/>
<protein>
    <submittedName>
        <fullName evidence="1">Uncharacterized protein</fullName>
    </submittedName>
</protein>
<sequence length="66" mass="7574">TLLDNFAICVKTTTAFVDMPTYTCRRVPGLSELFVISYIPTVEQFVFLYKELRSEIGHPSRRVICS</sequence>
<accession>A0AAD7Z9G4</accession>
<name>A0AAD7Z9G4_DIPPU</name>
<keyword evidence="2" id="KW-1185">Reference proteome</keyword>
<dbReference type="EMBL" id="JASPKZ010009795">
    <property type="protein sequence ID" value="KAJ9576393.1"/>
    <property type="molecule type" value="Genomic_DNA"/>
</dbReference>
<dbReference type="AlphaFoldDB" id="A0AAD7Z9G4"/>
<reference evidence="1" key="2">
    <citation type="submission" date="2023-05" db="EMBL/GenBank/DDBJ databases">
        <authorList>
            <person name="Fouks B."/>
        </authorList>
    </citation>
    <scope>NUCLEOTIDE SEQUENCE</scope>
    <source>
        <strain evidence="1">Stay&amp;Tobe</strain>
        <tissue evidence="1">Testes</tissue>
    </source>
</reference>
<organism evidence="1 2">
    <name type="scientific">Diploptera punctata</name>
    <name type="common">Pacific beetle cockroach</name>
    <dbReference type="NCBI Taxonomy" id="6984"/>
    <lineage>
        <taxon>Eukaryota</taxon>
        <taxon>Metazoa</taxon>
        <taxon>Ecdysozoa</taxon>
        <taxon>Arthropoda</taxon>
        <taxon>Hexapoda</taxon>
        <taxon>Insecta</taxon>
        <taxon>Pterygota</taxon>
        <taxon>Neoptera</taxon>
        <taxon>Polyneoptera</taxon>
        <taxon>Dictyoptera</taxon>
        <taxon>Blattodea</taxon>
        <taxon>Blaberoidea</taxon>
        <taxon>Blaberidae</taxon>
        <taxon>Diplopterinae</taxon>
        <taxon>Diploptera</taxon>
    </lineage>
</organism>